<proteinExistence type="inferred from homology"/>
<dbReference type="Pfam" id="PF25944">
    <property type="entry name" value="Beta-barrel_RND"/>
    <property type="match status" value="1"/>
</dbReference>
<dbReference type="Pfam" id="PF25917">
    <property type="entry name" value="BSH_RND"/>
    <property type="match status" value="1"/>
</dbReference>
<dbReference type="Gene3D" id="2.40.50.100">
    <property type="match status" value="1"/>
</dbReference>
<dbReference type="InterPro" id="IPR058626">
    <property type="entry name" value="MdtA-like_b-barrel"/>
</dbReference>
<feature type="region of interest" description="Disordered" evidence="3">
    <location>
        <begin position="370"/>
        <end position="397"/>
    </location>
</feature>
<dbReference type="FunFam" id="2.40.420.20:FF:000001">
    <property type="entry name" value="Efflux RND transporter periplasmic adaptor subunit"/>
    <property type="match status" value="1"/>
</dbReference>
<dbReference type="InterPro" id="IPR058627">
    <property type="entry name" value="MdtA-like_C"/>
</dbReference>
<dbReference type="GO" id="GO:0005886">
    <property type="term" value="C:plasma membrane"/>
    <property type="evidence" value="ECO:0007669"/>
    <property type="project" value="TreeGrafter"/>
</dbReference>
<dbReference type="Pfam" id="PF25967">
    <property type="entry name" value="RND-MFP_C"/>
    <property type="match status" value="1"/>
</dbReference>
<feature type="domain" description="Multidrug resistance protein MdtA-like barrel-sandwich hybrid" evidence="5">
    <location>
        <begin position="58"/>
        <end position="199"/>
    </location>
</feature>
<evidence type="ECO:0000259" key="5">
    <source>
        <dbReference type="Pfam" id="PF25917"/>
    </source>
</evidence>
<dbReference type="GO" id="GO:0030313">
    <property type="term" value="C:cell envelope"/>
    <property type="evidence" value="ECO:0007669"/>
    <property type="project" value="UniProtKB-SubCell"/>
</dbReference>
<feature type="domain" description="Multidrug resistance protein MdtA-like alpha-helical hairpin" evidence="4">
    <location>
        <begin position="97"/>
        <end position="167"/>
    </location>
</feature>
<dbReference type="PROSITE" id="PS51257">
    <property type="entry name" value="PROKAR_LIPOPROTEIN"/>
    <property type="match status" value="1"/>
</dbReference>
<dbReference type="PANTHER" id="PTHR30158">
    <property type="entry name" value="ACRA/E-RELATED COMPONENT OF DRUG EFFLUX TRANSPORTER"/>
    <property type="match status" value="1"/>
</dbReference>
<dbReference type="Proteomes" id="UP000739411">
    <property type="component" value="Unassembled WGS sequence"/>
</dbReference>
<evidence type="ECO:0000256" key="3">
    <source>
        <dbReference type="SAM" id="MobiDB-lite"/>
    </source>
</evidence>
<dbReference type="SUPFAM" id="SSF111369">
    <property type="entry name" value="HlyD-like secretion proteins"/>
    <property type="match status" value="1"/>
</dbReference>
<feature type="domain" description="Multidrug resistance protein MdtA-like beta-barrel" evidence="6">
    <location>
        <begin position="205"/>
        <end position="293"/>
    </location>
</feature>
<reference evidence="8 9" key="1">
    <citation type="submission" date="2020-10" db="EMBL/GenBank/DDBJ databases">
        <title>Connecting structure to function with the recovery of over 1000 high-quality activated sludge metagenome-assembled genomes encoding full-length rRNA genes using long-read sequencing.</title>
        <authorList>
            <person name="Singleton C.M."/>
            <person name="Petriglieri F."/>
            <person name="Kristensen J.M."/>
            <person name="Kirkegaard R.H."/>
            <person name="Michaelsen T.Y."/>
            <person name="Andersen M.H."/>
            <person name="Karst S.M."/>
            <person name="Dueholm M.S."/>
            <person name="Nielsen P.H."/>
            <person name="Albertsen M."/>
        </authorList>
    </citation>
    <scope>NUCLEOTIDE SEQUENCE [LARGE SCALE GENOMIC DNA]</scope>
    <source>
        <strain evidence="8">EsbW_18-Q3-R4-48_BATAC.463</strain>
    </source>
</reference>
<sequence>MPHLKILAPLVIATILAACGEEKTVTAKGPSEVTAIQVKVQETPVTFEYTAQTESSQLVDIRTRVSGFLDKRVYKEGSLVRSGQTLFQIDRKPFEAQLAAAKGELSAQQARLSVAQATLARVKPLVEQNALSKKDLDDSIGNEQTAKAAVEVARANVMTAELNLGYTTIKSPLNGLASFAKIQDGSYLNANSQDALLTTVAALSPMRVVFSVSENALLKYRDNIAKGFLKAPEKENYTIEVVLADGSVYPEKGRLTFADTSYSQGTGTILLRAEVDNAQGTLMPGQFVRARMTGATYPNGILVPQKAVQQSGQGYFVWVIDKESKAQTRPIEVGNWMEDKWLVLGGLHAGETVITDGFMRLAPGAPVKLQRQEAPAPREPGWGPSRASGAPCSRISF</sequence>
<dbReference type="EMBL" id="JADJMS010000013">
    <property type="protein sequence ID" value="MBK7414764.1"/>
    <property type="molecule type" value="Genomic_DNA"/>
</dbReference>
<dbReference type="Gene3D" id="1.10.287.470">
    <property type="entry name" value="Helix hairpin bin"/>
    <property type="match status" value="1"/>
</dbReference>
<accession>A0A935K1C4</accession>
<dbReference type="InterPro" id="IPR058625">
    <property type="entry name" value="MdtA-like_BSH"/>
</dbReference>
<comment type="similarity">
    <text evidence="2">Belongs to the membrane fusion protein (MFP) (TC 8.A.1) family.</text>
</comment>
<evidence type="ECO:0000259" key="4">
    <source>
        <dbReference type="Pfam" id="PF25876"/>
    </source>
</evidence>
<dbReference type="Gene3D" id="2.40.30.170">
    <property type="match status" value="1"/>
</dbReference>
<evidence type="ECO:0000259" key="7">
    <source>
        <dbReference type="Pfam" id="PF25967"/>
    </source>
</evidence>
<protein>
    <submittedName>
        <fullName evidence="8">Efflux RND transporter periplasmic adaptor subunit</fullName>
    </submittedName>
</protein>
<dbReference type="InterPro" id="IPR058624">
    <property type="entry name" value="MdtA-like_HH"/>
</dbReference>
<dbReference type="Pfam" id="PF25876">
    <property type="entry name" value="HH_MFP_RND"/>
    <property type="match status" value="1"/>
</dbReference>
<evidence type="ECO:0000313" key="8">
    <source>
        <dbReference type="EMBL" id="MBK7414764.1"/>
    </source>
</evidence>
<dbReference type="GO" id="GO:0046677">
    <property type="term" value="P:response to antibiotic"/>
    <property type="evidence" value="ECO:0007669"/>
    <property type="project" value="TreeGrafter"/>
</dbReference>
<comment type="subcellular location">
    <subcellularLocation>
        <location evidence="1">Cell envelope</location>
    </subcellularLocation>
</comment>
<comment type="caution">
    <text evidence="8">The sequence shown here is derived from an EMBL/GenBank/DDBJ whole genome shotgun (WGS) entry which is preliminary data.</text>
</comment>
<evidence type="ECO:0000256" key="1">
    <source>
        <dbReference type="ARBA" id="ARBA00004196"/>
    </source>
</evidence>
<evidence type="ECO:0000259" key="6">
    <source>
        <dbReference type="Pfam" id="PF25944"/>
    </source>
</evidence>
<dbReference type="NCBIfam" id="TIGR01730">
    <property type="entry name" value="RND_mfp"/>
    <property type="match status" value="1"/>
</dbReference>
<evidence type="ECO:0000313" key="9">
    <source>
        <dbReference type="Proteomes" id="UP000739411"/>
    </source>
</evidence>
<dbReference type="Gene3D" id="2.40.420.20">
    <property type="match status" value="1"/>
</dbReference>
<dbReference type="GO" id="GO:0022857">
    <property type="term" value="F:transmembrane transporter activity"/>
    <property type="evidence" value="ECO:0007669"/>
    <property type="project" value="InterPro"/>
</dbReference>
<evidence type="ECO:0000256" key="2">
    <source>
        <dbReference type="ARBA" id="ARBA00009477"/>
    </source>
</evidence>
<organism evidence="8 9">
    <name type="scientific">Candidatus Dechloromonas phosphorivorans</name>
    <dbReference type="NCBI Taxonomy" id="2899244"/>
    <lineage>
        <taxon>Bacteria</taxon>
        <taxon>Pseudomonadati</taxon>
        <taxon>Pseudomonadota</taxon>
        <taxon>Betaproteobacteria</taxon>
        <taxon>Rhodocyclales</taxon>
        <taxon>Azonexaceae</taxon>
        <taxon>Dechloromonas</taxon>
    </lineage>
</organism>
<dbReference type="AlphaFoldDB" id="A0A935K1C4"/>
<name>A0A935K1C4_9RHOO</name>
<dbReference type="InterPro" id="IPR006143">
    <property type="entry name" value="RND_pump_MFP"/>
</dbReference>
<gene>
    <name evidence="8" type="ORF">IPJ38_06250</name>
</gene>
<feature type="domain" description="Multidrug resistance protein MdtA-like C-terminal permuted SH3" evidence="7">
    <location>
        <begin position="299"/>
        <end position="358"/>
    </location>
</feature>